<dbReference type="InParanoid" id="A0A7M7NY59"/>
<dbReference type="InterPro" id="IPR009003">
    <property type="entry name" value="Peptidase_S1_PA"/>
</dbReference>
<dbReference type="CDD" id="cd00190">
    <property type="entry name" value="Tryp_SPc"/>
    <property type="match status" value="1"/>
</dbReference>
<dbReference type="GO" id="GO:0004252">
    <property type="term" value="F:serine-type endopeptidase activity"/>
    <property type="evidence" value="ECO:0000318"/>
    <property type="project" value="GO_Central"/>
</dbReference>
<evidence type="ECO:0000256" key="1">
    <source>
        <dbReference type="ARBA" id="ARBA00023157"/>
    </source>
</evidence>
<dbReference type="InterPro" id="IPR001314">
    <property type="entry name" value="Peptidase_S1A"/>
</dbReference>
<keyword evidence="5" id="KW-1185">Reference proteome</keyword>
<dbReference type="SUPFAM" id="SSF50494">
    <property type="entry name" value="Trypsin-like serine proteases"/>
    <property type="match status" value="1"/>
</dbReference>
<dbReference type="PANTHER" id="PTHR24252">
    <property type="entry name" value="ACROSIN-RELATED"/>
    <property type="match status" value="1"/>
</dbReference>
<dbReference type="PROSITE" id="PS00134">
    <property type="entry name" value="TRYPSIN_HIS"/>
    <property type="match status" value="1"/>
</dbReference>
<dbReference type="OrthoDB" id="5918597at2759"/>
<keyword evidence="2" id="KW-0378">Hydrolase</keyword>
<feature type="domain" description="Peptidase S1" evidence="3">
    <location>
        <begin position="1"/>
        <end position="242"/>
    </location>
</feature>
<dbReference type="FunFam" id="2.40.10.10:FF:000183">
    <property type="entry name" value="Complement component 1, s subcomponent"/>
    <property type="match status" value="1"/>
</dbReference>
<dbReference type="PANTHER" id="PTHR24252:SF7">
    <property type="entry name" value="HYALIN"/>
    <property type="match status" value="1"/>
</dbReference>
<dbReference type="EnsemblMetazoa" id="XM_030987618">
    <property type="protein sequence ID" value="XP_030843478"/>
    <property type="gene ID" value="LOC115924790"/>
</dbReference>
<dbReference type="KEGG" id="spu:115924790"/>
<dbReference type="Proteomes" id="UP000007110">
    <property type="component" value="Unassembled WGS sequence"/>
</dbReference>
<dbReference type="InterPro" id="IPR033116">
    <property type="entry name" value="TRYPSIN_SER"/>
</dbReference>
<dbReference type="GeneID" id="115924790"/>
<dbReference type="InterPro" id="IPR001254">
    <property type="entry name" value="Trypsin_dom"/>
</dbReference>
<dbReference type="AlphaFoldDB" id="A0A7M7NY59"/>
<dbReference type="PROSITE" id="PS00135">
    <property type="entry name" value="TRYPSIN_SER"/>
    <property type="match status" value="1"/>
</dbReference>
<proteinExistence type="predicted"/>
<sequence>MVRIWEYRPENARDPWTFICGATLLDQRWILTAAHCMFDKNKNLIKKENMNLFFGDHDSNEREESEKSRQPAEIIVHEDYNKINLDNDIALIRIDPPLWEFTPYIRPICLAPWGLSSRLMETSIHERTTGRVTGWGQETFSGPTNRFMKEVELPIVDRHICEESVHEKEGEFTDSMFCAGYHSPLRDACRGDSGGPFAFRHDDGRWYQLGIVSWGVGCNKVGEYGFYTTVSRYLHWLRSKNVTVAYSPNVERRFNESRHSEALAFTERSPSILTVAAGSVVDLECVPNRDDASVQWFIGNRPGNMLLSTYRKCIVRIHVLIPNSTRWVGNNTHIWSMQRHVREIWRVMPTPHQTNIS</sequence>
<protein>
    <recommendedName>
        <fullName evidence="3">Peptidase S1 domain-containing protein</fullName>
    </recommendedName>
</protein>
<dbReference type="GO" id="GO:0006508">
    <property type="term" value="P:proteolysis"/>
    <property type="evidence" value="ECO:0000318"/>
    <property type="project" value="GO_Central"/>
</dbReference>
<organism evidence="4 5">
    <name type="scientific">Strongylocentrotus purpuratus</name>
    <name type="common">Purple sea urchin</name>
    <dbReference type="NCBI Taxonomy" id="7668"/>
    <lineage>
        <taxon>Eukaryota</taxon>
        <taxon>Metazoa</taxon>
        <taxon>Echinodermata</taxon>
        <taxon>Eleutherozoa</taxon>
        <taxon>Echinozoa</taxon>
        <taxon>Echinoidea</taxon>
        <taxon>Euechinoidea</taxon>
        <taxon>Echinacea</taxon>
        <taxon>Camarodonta</taxon>
        <taxon>Echinidea</taxon>
        <taxon>Strongylocentrotidae</taxon>
        <taxon>Strongylocentrotus</taxon>
    </lineage>
</organism>
<dbReference type="OMA" id="HICEESV"/>
<dbReference type="InterPro" id="IPR018114">
    <property type="entry name" value="TRYPSIN_HIS"/>
</dbReference>
<keyword evidence="2" id="KW-0720">Serine protease</keyword>
<dbReference type="PRINTS" id="PR00722">
    <property type="entry name" value="CHYMOTRYPSIN"/>
</dbReference>
<dbReference type="SMART" id="SM00020">
    <property type="entry name" value="Tryp_SPc"/>
    <property type="match status" value="1"/>
</dbReference>
<dbReference type="InterPro" id="IPR043504">
    <property type="entry name" value="Peptidase_S1_PA_chymotrypsin"/>
</dbReference>
<dbReference type="GO" id="GO:0005615">
    <property type="term" value="C:extracellular space"/>
    <property type="evidence" value="ECO:0000318"/>
    <property type="project" value="GO_Central"/>
</dbReference>
<evidence type="ECO:0000259" key="3">
    <source>
        <dbReference type="PROSITE" id="PS50240"/>
    </source>
</evidence>
<keyword evidence="1" id="KW-1015">Disulfide bond</keyword>
<keyword evidence="2" id="KW-0645">Protease</keyword>
<evidence type="ECO:0000256" key="2">
    <source>
        <dbReference type="RuleBase" id="RU363034"/>
    </source>
</evidence>
<evidence type="ECO:0000313" key="4">
    <source>
        <dbReference type="EnsemblMetazoa" id="XP_030843478"/>
    </source>
</evidence>
<accession>A0A7M7NY59</accession>
<dbReference type="Gene3D" id="2.40.10.10">
    <property type="entry name" value="Trypsin-like serine proteases"/>
    <property type="match status" value="2"/>
</dbReference>
<reference evidence="4" key="2">
    <citation type="submission" date="2021-01" db="UniProtKB">
        <authorList>
            <consortium name="EnsemblMetazoa"/>
        </authorList>
    </citation>
    <scope>IDENTIFICATION</scope>
</reference>
<dbReference type="PROSITE" id="PS50240">
    <property type="entry name" value="TRYPSIN_DOM"/>
    <property type="match status" value="1"/>
</dbReference>
<evidence type="ECO:0000313" key="5">
    <source>
        <dbReference type="Proteomes" id="UP000007110"/>
    </source>
</evidence>
<name>A0A7M7NY59_STRPU</name>
<reference evidence="5" key="1">
    <citation type="submission" date="2015-02" db="EMBL/GenBank/DDBJ databases">
        <title>Genome sequencing for Strongylocentrotus purpuratus.</title>
        <authorList>
            <person name="Murali S."/>
            <person name="Liu Y."/>
            <person name="Vee V."/>
            <person name="English A."/>
            <person name="Wang M."/>
            <person name="Skinner E."/>
            <person name="Han Y."/>
            <person name="Muzny D.M."/>
            <person name="Worley K.C."/>
            <person name="Gibbs R.A."/>
        </authorList>
    </citation>
    <scope>NUCLEOTIDE SEQUENCE</scope>
</reference>
<dbReference type="RefSeq" id="XP_030843478.1">
    <property type="nucleotide sequence ID" value="XM_030987618.1"/>
</dbReference>
<dbReference type="Pfam" id="PF00089">
    <property type="entry name" value="Trypsin"/>
    <property type="match status" value="1"/>
</dbReference>